<proteinExistence type="predicted"/>
<dbReference type="PROSITE" id="PS51257">
    <property type="entry name" value="PROKAR_LIPOPROTEIN"/>
    <property type="match status" value="1"/>
</dbReference>
<protein>
    <recommendedName>
        <fullName evidence="2">Lipoprotein</fullName>
    </recommendedName>
</protein>
<gene>
    <name evidence="1" type="ORF">MNBD_GAMMA17-809</name>
</gene>
<reference evidence="1" key="1">
    <citation type="submission" date="2018-06" db="EMBL/GenBank/DDBJ databases">
        <authorList>
            <person name="Zhirakovskaya E."/>
        </authorList>
    </citation>
    <scope>NUCLEOTIDE SEQUENCE</scope>
</reference>
<dbReference type="AlphaFoldDB" id="A0A3B0ZAT7"/>
<accession>A0A3B0ZAT7</accession>
<sequence length="185" mass="19109">MIKAGNVVRCAHTSVLLLMAVSLVACSGDSTTEPGDSGPFYTVGGTVTGVTSGGILSISNRVNQQLDNQKNRMSLQLNTAYIFSRTVVSGDTYQVVVEADPLNQRCTVSNGSGLAVGNVSNVNIHCITPPQYSVGGNVAGLNGALTLSINGGEQVTISADSAYTFPTSLISGTDYLVSVYNEPAN</sequence>
<dbReference type="EMBL" id="UOFQ01000203">
    <property type="protein sequence ID" value="VAW90518.1"/>
    <property type="molecule type" value="Genomic_DNA"/>
</dbReference>
<evidence type="ECO:0000313" key="1">
    <source>
        <dbReference type="EMBL" id="VAW90518.1"/>
    </source>
</evidence>
<evidence type="ECO:0008006" key="2">
    <source>
        <dbReference type="Google" id="ProtNLM"/>
    </source>
</evidence>
<feature type="non-terminal residue" evidence="1">
    <location>
        <position position="185"/>
    </location>
</feature>
<name>A0A3B0ZAT7_9ZZZZ</name>
<organism evidence="1">
    <name type="scientific">hydrothermal vent metagenome</name>
    <dbReference type="NCBI Taxonomy" id="652676"/>
    <lineage>
        <taxon>unclassified sequences</taxon>
        <taxon>metagenomes</taxon>
        <taxon>ecological metagenomes</taxon>
    </lineage>
</organism>